<reference evidence="1" key="1">
    <citation type="submission" date="2015-06" db="UniProtKB">
        <authorList>
            <consortium name="EnsemblPlants"/>
        </authorList>
    </citation>
    <scope>IDENTIFICATION</scope>
</reference>
<dbReference type="EnsemblPlants" id="EMT04880">
    <property type="protein sequence ID" value="EMT04880"/>
    <property type="gene ID" value="F775_23766"/>
</dbReference>
<evidence type="ECO:0000313" key="1">
    <source>
        <dbReference type="EnsemblPlants" id="EMT04880"/>
    </source>
</evidence>
<protein>
    <submittedName>
        <fullName evidence="1">Uncharacterized protein</fullName>
    </submittedName>
</protein>
<name>M8AT69_AEGTA</name>
<accession>M8AT69</accession>
<organism evidence="1">
    <name type="scientific">Aegilops tauschii</name>
    <name type="common">Tausch's goatgrass</name>
    <name type="synonym">Aegilops squarrosa</name>
    <dbReference type="NCBI Taxonomy" id="37682"/>
    <lineage>
        <taxon>Eukaryota</taxon>
        <taxon>Viridiplantae</taxon>
        <taxon>Streptophyta</taxon>
        <taxon>Embryophyta</taxon>
        <taxon>Tracheophyta</taxon>
        <taxon>Spermatophyta</taxon>
        <taxon>Magnoliopsida</taxon>
        <taxon>Liliopsida</taxon>
        <taxon>Poales</taxon>
        <taxon>Poaceae</taxon>
        <taxon>BOP clade</taxon>
        <taxon>Pooideae</taxon>
        <taxon>Triticodae</taxon>
        <taxon>Triticeae</taxon>
        <taxon>Triticinae</taxon>
        <taxon>Aegilops</taxon>
    </lineage>
</organism>
<dbReference type="AlphaFoldDB" id="M8AT69"/>
<sequence>MDVALQVARVSAFGGVVYGSVKLGILKVEDSDRVGRFTSLFASTKRFEELQKEVKELLESF</sequence>
<proteinExistence type="predicted"/>